<dbReference type="Gene3D" id="3.40.50.2000">
    <property type="entry name" value="Glycogen Phosphorylase B"/>
    <property type="match status" value="1"/>
</dbReference>
<evidence type="ECO:0000313" key="2">
    <source>
        <dbReference type="EMBL" id="RKS55843.1"/>
    </source>
</evidence>
<dbReference type="Pfam" id="PF04101">
    <property type="entry name" value="Glyco_tran_28_C"/>
    <property type="match status" value="1"/>
</dbReference>
<gene>
    <name evidence="2" type="ORF">BC962_0815</name>
</gene>
<accession>A0A495PYZ8</accession>
<evidence type="ECO:0000313" key="3">
    <source>
        <dbReference type="Proteomes" id="UP000276282"/>
    </source>
</evidence>
<proteinExistence type="predicted"/>
<protein>
    <submittedName>
        <fullName evidence="2">Uncharacterized protein (TIGR00661 family)</fullName>
    </submittedName>
</protein>
<feature type="domain" description="Glycosyl transferase family 28 C-terminal" evidence="1">
    <location>
        <begin position="246"/>
        <end position="325"/>
    </location>
</feature>
<comment type="caution">
    <text evidence="2">The sequence shown here is derived from an EMBL/GenBank/DDBJ whole genome shotgun (WGS) entry which is preliminary data.</text>
</comment>
<keyword evidence="3" id="KW-1185">Reference proteome</keyword>
<name>A0A495PYZ8_9FLAO</name>
<evidence type="ECO:0000259" key="1">
    <source>
        <dbReference type="Pfam" id="PF04101"/>
    </source>
</evidence>
<dbReference type="RefSeq" id="WP_121344597.1">
    <property type="nucleotide sequence ID" value="NZ_RBLG01000001.1"/>
</dbReference>
<sequence length="352" mass="40119">MPKKRILVAPLNWGLGHATRCIPIIHALILENFEPVIASDGDALNLLRKEFPSLEAHELPEYNISYSKKVAFFKLKLLLQAPKIIRVIKEEKERTRGFVETQNISGIISDNRWGVRHQNIPSIFITHQLNVLSGSSTLFSSKIQQKLIAKFTECWVPDFEDLPNLSGKMGHLEKKSFPVKYIGPISRFTKMQLPIKYRYAILLSGPEPQRGILEKILLEEFKNSTFPVIFIRGVLENKSKKEIIGKLSIYNFLHGKDLEEALNSSETIICRSGYTSVMDLAKLEKKAFLIPTPGQAEQEYLAEKLYKKGFVGSCAQNKFTFKKLDDLKNTTCLRFNFLTSSFSLVFSLFQGK</sequence>
<dbReference type="Proteomes" id="UP000276282">
    <property type="component" value="Unassembled WGS sequence"/>
</dbReference>
<organism evidence="2 3">
    <name type="scientific">Gillisia mitskevichiae</name>
    <dbReference type="NCBI Taxonomy" id="270921"/>
    <lineage>
        <taxon>Bacteria</taxon>
        <taxon>Pseudomonadati</taxon>
        <taxon>Bacteroidota</taxon>
        <taxon>Flavobacteriia</taxon>
        <taxon>Flavobacteriales</taxon>
        <taxon>Flavobacteriaceae</taxon>
        <taxon>Gillisia</taxon>
    </lineage>
</organism>
<dbReference type="AlphaFoldDB" id="A0A495PYZ8"/>
<dbReference type="InterPro" id="IPR007235">
    <property type="entry name" value="Glyco_trans_28_C"/>
</dbReference>
<dbReference type="EMBL" id="RBLG01000001">
    <property type="protein sequence ID" value="RKS55843.1"/>
    <property type="molecule type" value="Genomic_DNA"/>
</dbReference>
<dbReference type="OrthoDB" id="9803241at2"/>
<dbReference type="SUPFAM" id="SSF53756">
    <property type="entry name" value="UDP-Glycosyltransferase/glycogen phosphorylase"/>
    <property type="match status" value="1"/>
</dbReference>
<reference evidence="2 3" key="1">
    <citation type="submission" date="2018-10" db="EMBL/GenBank/DDBJ databases">
        <title>Genomic Encyclopedia of Archaeal and Bacterial Type Strains, Phase II (KMG-II): from individual species to whole genera.</title>
        <authorList>
            <person name="Goeker M."/>
        </authorList>
    </citation>
    <scope>NUCLEOTIDE SEQUENCE [LARGE SCALE GENOMIC DNA]</scope>
    <source>
        <strain evidence="2 3">DSM 19839</strain>
    </source>
</reference>
<dbReference type="GO" id="GO:0016758">
    <property type="term" value="F:hexosyltransferase activity"/>
    <property type="evidence" value="ECO:0007669"/>
    <property type="project" value="InterPro"/>
</dbReference>